<comment type="caution">
    <text evidence="1">The sequence shown here is derived from an EMBL/GenBank/DDBJ whole genome shotgun (WGS) entry which is preliminary data.</text>
</comment>
<dbReference type="Pfam" id="PF22752">
    <property type="entry name" value="DUF488-N3i"/>
    <property type="match status" value="1"/>
</dbReference>
<dbReference type="EMBL" id="PKIZ01000016">
    <property type="protein sequence ID" value="PKZ41254.1"/>
    <property type="molecule type" value="Genomic_DNA"/>
</dbReference>
<proteinExistence type="predicted"/>
<dbReference type="PANTHER" id="PTHR36849:SF1">
    <property type="entry name" value="CYTOPLASMIC PROTEIN"/>
    <property type="match status" value="1"/>
</dbReference>
<gene>
    <name evidence="1" type="ORF">CYJ76_08765</name>
</gene>
<dbReference type="PANTHER" id="PTHR36849">
    <property type="entry name" value="CYTOPLASMIC PROTEIN-RELATED"/>
    <property type="match status" value="1"/>
</dbReference>
<sequence length="128" mass="14759">MTNVRTRRVRDHVEDPGGTEGLVVLVDRLWPRGTRKETLPHDLWPKEVAPSTGLRKWFHAVEGDERAARFEEFAERYTAELQEEPAADALAELAREARRHEVVTLLFGARDTENNHAQVLARALRRRL</sequence>
<name>A0A2I1P9D9_9MICO</name>
<evidence type="ECO:0000313" key="2">
    <source>
        <dbReference type="Proteomes" id="UP000234206"/>
    </source>
</evidence>
<dbReference type="Proteomes" id="UP000234206">
    <property type="component" value="Unassembled WGS sequence"/>
</dbReference>
<evidence type="ECO:0000313" key="1">
    <source>
        <dbReference type="EMBL" id="PKZ41254.1"/>
    </source>
</evidence>
<dbReference type="AlphaFoldDB" id="A0A2I1P9D9"/>
<dbReference type="InterPro" id="IPR052552">
    <property type="entry name" value="YeaO-like"/>
</dbReference>
<keyword evidence="2" id="KW-1185">Reference proteome</keyword>
<organism evidence="1 2">
    <name type="scientific">Kytococcus schroeteri</name>
    <dbReference type="NCBI Taxonomy" id="138300"/>
    <lineage>
        <taxon>Bacteria</taxon>
        <taxon>Bacillati</taxon>
        <taxon>Actinomycetota</taxon>
        <taxon>Actinomycetes</taxon>
        <taxon>Micrococcales</taxon>
        <taxon>Kytococcaceae</taxon>
        <taxon>Kytococcus</taxon>
    </lineage>
</organism>
<accession>A0A2I1P9D9</accession>
<dbReference type="RefSeq" id="WP_070704971.1">
    <property type="nucleotide sequence ID" value="NZ_JBHLVH010000004.1"/>
</dbReference>
<reference evidence="1 2" key="1">
    <citation type="submission" date="2017-12" db="EMBL/GenBank/DDBJ databases">
        <title>Phylogenetic diversity of female urinary microbiome.</title>
        <authorList>
            <person name="Thomas-White K."/>
            <person name="Wolfe A.J."/>
        </authorList>
    </citation>
    <scope>NUCLEOTIDE SEQUENCE [LARGE SCALE GENOMIC DNA]</scope>
    <source>
        <strain evidence="1 2">UMB1298</strain>
    </source>
</reference>
<dbReference type="OrthoDB" id="9790745at2"/>
<protein>
    <submittedName>
        <fullName evidence="1">DUF488 domain-containing protein</fullName>
    </submittedName>
</protein>